<reference evidence="2" key="2">
    <citation type="submission" date="2025-08" db="UniProtKB">
        <authorList>
            <consortium name="Ensembl"/>
        </authorList>
    </citation>
    <scope>IDENTIFICATION</scope>
</reference>
<dbReference type="GeneTree" id="ENSGT01090000260132"/>
<feature type="region of interest" description="Disordered" evidence="1">
    <location>
        <begin position="29"/>
        <end position="53"/>
    </location>
</feature>
<keyword evidence="3" id="KW-1185">Reference proteome</keyword>
<evidence type="ECO:0008006" key="4">
    <source>
        <dbReference type="Google" id="ProtNLM"/>
    </source>
</evidence>
<organism evidence="2 3">
    <name type="scientific">Amphiprion ocellaris</name>
    <name type="common">Clown anemonefish</name>
    <dbReference type="NCBI Taxonomy" id="80972"/>
    <lineage>
        <taxon>Eukaryota</taxon>
        <taxon>Metazoa</taxon>
        <taxon>Chordata</taxon>
        <taxon>Craniata</taxon>
        <taxon>Vertebrata</taxon>
        <taxon>Euteleostomi</taxon>
        <taxon>Actinopterygii</taxon>
        <taxon>Neopterygii</taxon>
        <taxon>Teleostei</taxon>
        <taxon>Neoteleostei</taxon>
        <taxon>Acanthomorphata</taxon>
        <taxon>Ovalentaria</taxon>
        <taxon>Pomacentridae</taxon>
        <taxon>Amphiprion</taxon>
    </lineage>
</organism>
<reference evidence="2 3" key="1">
    <citation type="submission" date="2022-01" db="EMBL/GenBank/DDBJ databases">
        <title>A chromosome-scale genome assembly of the false clownfish, Amphiprion ocellaris.</title>
        <authorList>
            <person name="Ryu T."/>
        </authorList>
    </citation>
    <scope>NUCLEOTIDE SEQUENCE [LARGE SCALE GENOMIC DNA]</scope>
</reference>
<name>A0AAQ5WZZ8_AMPOC</name>
<dbReference type="Proteomes" id="UP001501940">
    <property type="component" value="Chromosome 17"/>
</dbReference>
<accession>A0AAQ5WZZ8</accession>
<dbReference type="InterPro" id="IPR009044">
    <property type="entry name" value="ssDNA-bd_transcriptional_reg"/>
</dbReference>
<dbReference type="InterPro" id="IPR045125">
    <property type="entry name" value="Sub1/Tcp4-like"/>
</dbReference>
<dbReference type="AlphaFoldDB" id="A0AAQ5WZZ8"/>
<evidence type="ECO:0000313" key="2">
    <source>
        <dbReference type="Ensembl" id="ENSAOCP00000034608.1"/>
    </source>
</evidence>
<protein>
    <recommendedName>
        <fullName evidence="4">SUB1 homolog</fullName>
    </recommendedName>
</protein>
<reference evidence="2" key="3">
    <citation type="submission" date="2025-09" db="UniProtKB">
        <authorList>
            <consortium name="Ensembl"/>
        </authorList>
    </citation>
    <scope>IDENTIFICATION</scope>
</reference>
<dbReference type="SUPFAM" id="SSF54447">
    <property type="entry name" value="ssDNA-binding transcriptional regulator domain"/>
    <property type="match status" value="1"/>
</dbReference>
<dbReference type="GO" id="GO:0003677">
    <property type="term" value="F:DNA binding"/>
    <property type="evidence" value="ECO:0007669"/>
    <property type="project" value="InterPro"/>
</dbReference>
<sequence length="103" mass="11442">MVGLRISSCPGMLWYHPIRAENVARREGCLKPKSGESSKPVGSSKGSSNGDNMLQIGKMRYVSVRDFKGKVLTQGDKDIFLSLAQWNQLKDQISETDDAIKRV</sequence>
<dbReference type="Ensembl" id="ENSAOCT00000072396.1">
    <property type="protein sequence ID" value="ENSAOCP00000034608.1"/>
    <property type="gene ID" value="ENSAOCG00000026806.1"/>
</dbReference>
<feature type="compositionally biased region" description="Low complexity" evidence="1">
    <location>
        <begin position="37"/>
        <end position="50"/>
    </location>
</feature>
<evidence type="ECO:0000256" key="1">
    <source>
        <dbReference type="SAM" id="MobiDB-lite"/>
    </source>
</evidence>
<dbReference type="GO" id="GO:0003713">
    <property type="term" value="F:transcription coactivator activity"/>
    <property type="evidence" value="ECO:0007669"/>
    <property type="project" value="InterPro"/>
</dbReference>
<dbReference type="GO" id="GO:0060261">
    <property type="term" value="P:positive regulation of transcription initiation by RNA polymerase II"/>
    <property type="evidence" value="ECO:0007669"/>
    <property type="project" value="InterPro"/>
</dbReference>
<dbReference type="PANTHER" id="PTHR13215">
    <property type="entry name" value="RNA POLYMERASE II TRANSCRIPTIONAL COACTIVATOR"/>
    <property type="match status" value="1"/>
</dbReference>
<proteinExistence type="predicted"/>
<evidence type="ECO:0000313" key="3">
    <source>
        <dbReference type="Proteomes" id="UP001501940"/>
    </source>
</evidence>